<sequence>MQEQNELLDELLIIFSKQRFEGYLTKSLNTTEALVNYSWNIELCQGLYPFIQILEIALRNSLHQSITVLFDREDWFELDFLGEWEKEQVKQAKKTLSKNKKPIEPGRVVAELSFGFWTALLDVRYEHSQILWPKLFKTRLFPFLKRSQRTRHFLSKEFTQVRRLRNRIFHYEPIWYWHDLLNRYEQIIFLINAISNKAANYLRLFEDFEYIHGNGRNSLQQKIVRVIENNHKE</sequence>
<dbReference type="AlphaFoldDB" id="A0A378JQN0"/>
<dbReference type="EMBL" id="UGNV01000002">
    <property type="protein sequence ID" value="STX55496.1"/>
    <property type="molecule type" value="Genomic_DNA"/>
</dbReference>
<evidence type="ECO:0000313" key="2">
    <source>
        <dbReference type="Proteomes" id="UP000254968"/>
    </source>
</evidence>
<keyword evidence="2" id="KW-1185">Reference proteome</keyword>
<dbReference type="OrthoDB" id="9813050at2"/>
<proteinExistence type="predicted"/>
<protein>
    <submittedName>
        <fullName evidence="1">Abi-like protein</fullName>
    </submittedName>
</protein>
<accession>A0A378JQN0</accession>
<gene>
    <name evidence="1" type="ORF">NCTC13315_02868</name>
</gene>
<reference evidence="1 2" key="1">
    <citation type="submission" date="2018-06" db="EMBL/GenBank/DDBJ databases">
        <authorList>
            <consortium name="Pathogen Informatics"/>
            <person name="Doyle S."/>
        </authorList>
    </citation>
    <scope>NUCLEOTIDE SEQUENCE [LARGE SCALE GENOMIC DNA]</scope>
    <source>
        <strain evidence="1 2">NCTC13315</strain>
    </source>
</reference>
<dbReference type="Proteomes" id="UP000254968">
    <property type="component" value="Unassembled WGS sequence"/>
</dbReference>
<organism evidence="1 2">
    <name type="scientific">Legionella beliardensis</name>
    <dbReference type="NCBI Taxonomy" id="91822"/>
    <lineage>
        <taxon>Bacteria</taxon>
        <taxon>Pseudomonadati</taxon>
        <taxon>Pseudomonadota</taxon>
        <taxon>Gammaproteobacteria</taxon>
        <taxon>Legionellales</taxon>
        <taxon>Legionellaceae</taxon>
        <taxon>Legionella</taxon>
    </lineage>
</organism>
<name>A0A378JQN0_9GAMM</name>
<evidence type="ECO:0000313" key="1">
    <source>
        <dbReference type="EMBL" id="STX55496.1"/>
    </source>
</evidence>
<dbReference type="RefSeq" id="WP_115304140.1">
    <property type="nucleotide sequence ID" value="NZ_CAAAHO010000010.1"/>
</dbReference>